<keyword evidence="4" id="KW-0963">Cytoplasm</keyword>
<dbReference type="Gene3D" id="1.10.1520.10">
    <property type="entry name" value="Ribonuclease III domain"/>
    <property type="match status" value="1"/>
</dbReference>
<accession>A0A4R3K454</accession>
<dbReference type="EMBL" id="SMAA01000015">
    <property type="protein sequence ID" value="TCS77496.1"/>
    <property type="molecule type" value="Genomic_DNA"/>
</dbReference>
<dbReference type="RefSeq" id="WP_132550827.1">
    <property type="nucleotide sequence ID" value="NZ_SMAA01000015.1"/>
</dbReference>
<dbReference type="SUPFAM" id="SSF69065">
    <property type="entry name" value="RNase III domain-like"/>
    <property type="match status" value="1"/>
</dbReference>
<comment type="similarity">
    <text evidence="4">Belongs to the MrnC RNase family.</text>
</comment>
<feature type="active site" evidence="4">
    <location>
        <position position="44"/>
    </location>
</feature>
<evidence type="ECO:0000256" key="4">
    <source>
        <dbReference type="HAMAP-Rule" id="MF_01468"/>
    </source>
</evidence>
<gene>
    <name evidence="4" type="primary">mrnC</name>
    <name evidence="6" type="ORF">EDC37_11540</name>
</gene>
<dbReference type="AlphaFoldDB" id="A0A4R3K454"/>
<proteinExistence type="inferred from homology"/>
<sequence>MRFAQYKYLCEHIFEADESGNIKQHYDKIEAASLPPLVLAYIGDAYFHLFVRTRLLFFEKNKVHILNDFSAKIVSATYQAYAYRNLQDELTAEEKDIFRKAYNAKSHAPRVASIVDYHTSTGIEAIIGYLQLTASEERLRLLCEKSFQLIIKKIRQEQSSTDQ</sequence>
<dbReference type="InterPro" id="IPR000999">
    <property type="entry name" value="RNase_III_dom"/>
</dbReference>
<dbReference type="Proteomes" id="UP000295188">
    <property type="component" value="Unassembled WGS sequence"/>
</dbReference>
<keyword evidence="4" id="KW-0460">Magnesium</keyword>
<keyword evidence="3 4" id="KW-0378">Hydrolase</keyword>
<dbReference type="GO" id="GO:0005737">
    <property type="term" value="C:cytoplasm"/>
    <property type="evidence" value="ECO:0007669"/>
    <property type="project" value="UniProtKB-SubCell"/>
</dbReference>
<dbReference type="OrthoDB" id="46571at2"/>
<dbReference type="GO" id="GO:0019843">
    <property type="term" value="F:rRNA binding"/>
    <property type="evidence" value="ECO:0007669"/>
    <property type="project" value="UniProtKB-UniRule"/>
</dbReference>
<keyword evidence="1 4" id="KW-0540">Nuclease</keyword>
<dbReference type="GO" id="GO:0004525">
    <property type="term" value="F:ribonuclease III activity"/>
    <property type="evidence" value="ECO:0007669"/>
    <property type="project" value="InterPro"/>
</dbReference>
<keyword evidence="4" id="KW-0698">rRNA processing</keyword>
<name>A0A4R3K454_9FIRM</name>
<reference evidence="6 7" key="1">
    <citation type="submission" date="2019-03" db="EMBL/GenBank/DDBJ databases">
        <title>Genomic Encyclopedia of Type Strains, Phase IV (KMG-IV): sequencing the most valuable type-strain genomes for metagenomic binning, comparative biology and taxonomic classification.</title>
        <authorList>
            <person name="Goeker M."/>
        </authorList>
    </citation>
    <scope>NUCLEOTIDE SEQUENCE [LARGE SCALE GENOMIC DNA]</scope>
    <source>
        <strain evidence="6 7">DSM 20467</strain>
    </source>
</reference>
<dbReference type="HAMAP" id="MF_01468">
    <property type="entry name" value="RNase_Mini_III"/>
    <property type="match status" value="1"/>
</dbReference>
<dbReference type="PANTHER" id="PTHR34276:SF1">
    <property type="entry name" value="MINI-RIBONUCLEASE 3"/>
    <property type="match status" value="1"/>
</dbReference>
<comment type="subunit">
    <text evidence="4">Homodimer.</text>
</comment>
<comment type="subcellular location">
    <subcellularLocation>
        <location evidence="4">Cytoplasm</location>
    </subcellularLocation>
</comment>
<keyword evidence="2 4" id="KW-0255">Endonuclease</keyword>
<keyword evidence="4" id="KW-0694">RNA-binding</keyword>
<evidence type="ECO:0000313" key="7">
    <source>
        <dbReference type="Proteomes" id="UP000295188"/>
    </source>
</evidence>
<comment type="cofactor">
    <cofactor evidence="4">
        <name>Mg(2+)</name>
        <dbReference type="ChEBI" id="CHEBI:18420"/>
    </cofactor>
</comment>
<dbReference type="Pfam" id="PF00636">
    <property type="entry name" value="Ribonuclease_3"/>
    <property type="match status" value="1"/>
</dbReference>
<evidence type="ECO:0000256" key="2">
    <source>
        <dbReference type="ARBA" id="ARBA00022759"/>
    </source>
</evidence>
<organism evidence="6 7">
    <name type="scientific">Pectinatus cerevisiiphilus</name>
    <dbReference type="NCBI Taxonomy" id="86956"/>
    <lineage>
        <taxon>Bacteria</taxon>
        <taxon>Bacillati</taxon>
        <taxon>Bacillota</taxon>
        <taxon>Negativicutes</taxon>
        <taxon>Selenomonadales</taxon>
        <taxon>Selenomonadaceae</taxon>
        <taxon>Pectinatus</taxon>
    </lineage>
</organism>
<dbReference type="EC" id="3.1.26.-" evidence="4"/>
<keyword evidence="4" id="KW-0690">Ribosome biogenesis</keyword>
<protein>
    <recommendedName>
        <fullName evidence="4">Mini-ribonuclease 3</fullName>
        <shortName evidence="4">Mini-3</shortName>
        <shortName evidence="4">Mini-RNase 3</shortName>
        <ecNumber evidence="4">3.1.26.-</ecNumber>
    </recommendedName>
    <alternativeName>
        <fullName evidence="4">Mini-RNase III</fullName>
        <shortName evidence="4">Mini-III</shortName>
    </alternativeName>
</protein>
<keyword evidence="7" id="KW-1185">Reference proteome</keyword>
<keyword evidence="4" id="KW-0699">rRNA-binding</keyword>
<comment type="function">
    <text evidence="4">Involved in correct processing of both the 5' and 3' ends of 23S rRNA precursor. Processes 30S rRNA precursor transcript even in absence of ribonuclease 3 (Rnc); Rnc processes 30S rRNA into smaller rRNA precursors.</text>
</comment>
<evidence type="ECO:0000256" key="3">
    <source>
        <dbReference type="ARBA" id="ARBA00022801"/>
    </source>
</evidence>
<evidence type="ECO:0000259" key="5">
    <source>
        <dbReference type="Pfam" id="PF00636"/>
    </source>
</evidence>
<comment type="caution">
    <text evidence="6">The sequence shown here is derived from an EMBL/GenBank/DDBJ whole genome shotgun (WGS) entry which is preliminary data.</text>
</comment>
<dbReference type="GO" id="GO:0006364">
    <property type="term" value="P:rRNA processing"/>
    <property type="evidence" value="ECO:0007669"/>
    <property type="project" value="UniProtKB-UniRule"/>
</dbReference>
<dbReference type="InterPro" id="IPR008226">
    <property type="entry name" value="Mini3_fam"/>
</dbReference>
<dbReference type="PANTHER" id="PTHR34276">
    <property type="entry name" value="MINI-RIBONUCLEASE 3"/>
    <property type="match status" value="1"/>
</dbReference>
<evidence type="ECO:0000313" key="6">
    <source>
        <dbReference type="EMBL" id="TCS77496.1"/>
    </source>
</evidence>
<feature type="domain" description="RNase III" evidence="5">
    <location>
        <begin position="38"/>
        <end position="133"/>
    </location>
</feature>
<dbReference type="InterPro" id="IPR036389">
    <property type="entry name" value="RNase_III_sf"/>
</dbReference>
<evidence type="ECO:0000256" key="1">
    <source>
        <dbReference type="ARBA" id="ARBA00022722"/>
    </source>
</evidence>